<organism evidence="1 2">
    <name type="scientific">Deinococcus soli</name>
    <name type="common">ex Cha et al. 2016</name>
    <dbReference type="NCBI Taxonomy" id="1309411"/>
    <lineage>
        <taxon>Bacteria</taxon>
        <taxon>Thermotogati</taxon>
        <taxon>Deinococcota</taxon>
        <taxon>Deinococci</taxon>
        <taxon>Deinococcales</taxon>
        <taxon>Deinococcaceae</taxon>
        <taxon>Deinococcus</taxon>
    </lineage>
</organism>
<reference evidence="1" key="1">
    <citation type="submission" date="2023-07" db="EMBL/GenBank/DDBJ databases">
        <title>Sorghum-associated microbial communities from plants grown in Nebraska, USA.</title>
        <authorList>
            <person name="Schachtman D."/>
        </authorList>
    </citation>
    <scope>NUCLEOTIDE SEQUENCE</scope>
    <source>
        <strain evidence="1">BE330</strain>
    </source>
</reference>
<evidence type="ECO:0000313" key="1">
    <source>
        <dbReference type="EMBL" id="MDR6218556.1"/>
    </source>
</evidence>
<proteinExistence type="predicted"/>
<protein>
    <submittedName>
        <fullName evidence="1">Uncharacterized protein</fullName>
    </submittedName>
</protein>
<comment type="caution">
    <text evidence="1">The sequence shown here is derived from an EMBL/GenBank/DDBJ whole genome shotgun (WGS) entry which is preliminary data.</text>
</comment>
<evidence type="ECO:0000313" key="2">
    <source>
        <dbReference type="Proteomes" id="UP001185331"/>
    </source>
</evidence>
<name>A0AAE4BNB4_9DEIO</name>
<dbReference type="Proteomes" id="UP001185331">
    <property type="component" value="Unassembled WGS sequence"/>
</dbReference>
<dbReference type="RefSeq" id="WP_309855146.1">
    <property type="nucleotide sequence ID" value="NZ_JAVDQJ010000005.1"/>
</dbReference>
<dbReference type="EMBL" id="JAVDQK010000004">
    <property type="protein sequence ID" value="MDR6218556.1"/>
    <property type="molecule type" value="Genomic_DNA"/>
</dbReference>
<sequence>MTELPDRPLLSLEEVQALIAHATPGPYRAGQVRTYGIYADAYTLGGRPNVALATVTHWPGECEPAEPVDAHNLRLLAASHDLALTAIALYGQVNALRAAGAQPGQAAGRDETGA</sequence>
<dbReference type="AlphaFoldDB" id="A0AAE4BNB4"/>
<accession>A0AAE4BNB4</accession>
<gene>
    <name evidence="1" type="ORF">J2Y00_002119</name>
</gene>